<dbReference type="InterPro" id="IPR007686">
    <property type="entry name" value="YutG/PgpA"/>
</dbReference>
<dbReference type="Proteomes" id="UP001108027">
    <property type="component" value="Unassembled WGS sequence"/>
</dbReference>
<comment type="function">
    <text evidence="1">Lipid phosphatase which dephosphorylates phosphatidylglycerophosphate (PGP) to phosphatidylglycerol (PG).</text>
</comment>
<keyword evidence="1" id="KW-0595">Phospholipid degradation</keyword>
<keyword evidence="1" id="KW-1003">Cell membrane</keyword>
<dbReference type="InterPro" id="IPR026037">
    <property type="entry name" value="PgpA"/>
</dbReference>
<comment type="subcellular location">
    <subcellularLocation>
        <location evidence="1">Cell inner membrane</location>
        <topology evidence="1">Multi-pass membrane protein</topology>
    </subcellularLocation>
</comment>
<evidence type="ECO:0000256" key="1">
    <source>
        <dbReference type="PIRNR" id="PIRNR006162"/>
    </source>
</evidence>
<comment type="cofactor">
    <cofactor evidence="1">
        <name>Mg(2+)</name>
        <dbReference type="ChEBI" id="CHEBI:18420"/>
    </cofactor>
</comment>
<keyword evidence="1" id="KW-0460">Magnesium</keyword>
<dbReference type="PIRSF" id="PIRSF006162">
    <property type="entry name" value="PgpA"/>
    <property type="match status" value="1"/>
</dbReference>
<feature type="transmembrane region" description="Helical" evidence="2">
    <location>
        <begin position="127"/>
        <end position="150"/>
    </location>
</feature>
<comment type="catalytic activity">
    <reaction evidence="1">
        <text>a 1,2-diacyl-sn-glycero-3-phospho-(1'-sn-glycero-3'-phosphate) + H2O = a 1,2-diacyl-sn-glycero-3-phospho-(1'-sn-glycerol) + phosphate</text>
        <dbReference type="Rhea" id="RHEA:33751"/>
        <dbReference type="ChEBI" id="CHEBI:15377"/>
        <dbReference type="ChEBI" id="CHEBI:43474"/>
        <dbReference type="ChEBI" id="CHEBI:60110"/>
        <dbReference type="ChEBI" id="CHEBI:64716"/>
        <dbReference type="EC" id="3.1.3.27"/>
    </reaction>
</comment>
<dbReference type="EC" id="3.1.3.27" evidence="1"/>
<evidence type="ECO:0000259" key="3">
    <source>
        <dbReference type="Pfam" id="PF04608"/>
    </source>
</evidence>
<keyword evidence="1" id="KW-0378">Hydrolase</keyword>
<keyword evidence="1" id="KW-0442">Lipid degradation</keyword>
<evidence type="ECO:0000256" key="2">
    <source>
        <dbReference type="SAM" id="Phobius"/>
    </source>
</evidence>
<dbReference type="Pfam" id="PF04608">
    <property type="entry name" value="PgpA"/>
    <property type="match status" value="1"/>
</dbReference>
<comment type="caution">
    <text evidence="4">The sequence shown here is derived from an EMBL/GenBank/DDBJ whole genome shotgun (WGS) entry which is preliminary data.</text>
</comment>
<feature type="transmembrane region" description="Helical" evidence="2">
    <location>
        <begin position="46"/>
        <end position="68"/>
    </location>
</feature>
<dbReference type="CDD" id="cd06971">
    <property type="entry name" value="PgpA"/>
    <property type="match status" value="1"/>
</dbReference>
<dbReference type="GO" id="GO:0046872">
    <property type="term" value="F:metal ion binding"/>
    <property type="evidence" value="ECO:0007669"/>
    <property type="project" value="UniProtKB-KW"/>
</dbReference>
<reference evidence="4" key="1">
    <citation type="submission" date="2021-10" db="EMBL/GenBank/DDBJ databases">
        <title>The diversity and Nitrogen Metabolism of Culturable Nitrate-Utilizing Bacteria Within the Oxygen Minimum Zone of the Changjiang (Yangtze River)Estuary.</title>
        <authorList>
            <person name="Zhang D."/>
            <person name="Zheng J."/>
            <person name="Liu S."/>
            <person name="He W."/>
        </authorList>
    </citation>
    <scope>NUCLEOTIDE SEQUENCE</scope>
    <source>
        <strain evidence="4">FXH-223</strain>
    </source>
</reference>
<dbReference type="GO" id="GO:0008962">
    <property type="term" value="F:phosphatidylglycerophosphatase activity"/>
    <property type="evidence" value="ECO:0007669"/>
    <property type="project" value="UniProtKB-EC"/>
</dbReference>
<dbReference type="PANTHER" id="PTHR36305:SF1">
    <property type="entry name" value="PHOSPHATIDYLGLYCEROPHOSPHATASE A"/>
    <property type="match status" value="1"/>
</dbReference>
<evidence type="ECO:0000313" key="5">
    <source>
        <dbReference type="Proteomes" id="UP001108027"/>
    </source>
</evidence>
<keyword evidence="1 2" id="KW-0472">Membrane</keyword>
<keyword evidence="1" id="KW-1208">Phospholipid metabolism</keyword>
<feature type="domain" description="YutG/PgpA" evidence="3">
    <location>
        <begin position="10"/>
        <end position="147"/>
    </location>
</feature>
<accession>A0A9Q3UKW2</accession>
<dbReference type="PANTHER" id="PTHR36305">
    <property type="entry name" value="PHOSPHATIDYLGLYCEROPHOSPHATASE A"/>
    <property type="match status" value="1"/>
</dbReference>
<dbReference type="RefSeq" id="WP_228232102.1">
    <property type="nucleotide sequence ID" value="NZ_JAJGNA010000001.1"/>
</dbReference>
<dbReference type="GO" id="GO:0009395">
    <property type="term" value="P:phospholipid catabolic process"/>
    <property type="evidence" value="ECO:0007669"/>
    <property type="project" value="UniProtKB-KW"/>
</dbReference>
<gene>
    <name evidence="4" type="ORF">LL252_00295</name>
</gene>
<keyword evidence="1 2" id="KW-0812">Transmembrane</keyword>
<proteinExistence type="predicted"/>
<dbReference type="SUPFAM" id="SSF101307">
    <property type="entry name" value="YutG-like"/>
    <property type="match status" value="1"/>
</dbReference>
<feature type="transmembrane region" description="Helical" evidence="2">
    <location>
        <begin position="20"/>
        <end position="39"/>
    </location>
</feature>
<comment type="pathway">
    <text evidence="1">Phospholipid metabolism; phosphatidylglycerol biosynthesis; phosphatidylglycerol from CDP-diacylglycerol: step 2/2.</text>
</comment>
<dbReference type="AlphaFoldDB" id="A0A9Q3UKW2"/>
<evidence type="ECO:0000313" key="4">
    <source>
        <dbReference type="EMBL" id="MCC4306994.1"/>
    </source>
</evidence>
<keyword evidence="2" id="KW-1133">Transmembrane helix</keyword>
<dbReference type="InterPro" id="IPR036681">
    <property type="entry name" value="PgpA-like_sf"/>
</dbReference>
<sequence length="163" mass="17003">MPPDSILVLLAQGLGAGLSSWAPGTVASLLFLLIWWPLARLPRPHYLLVVLLVAVAGVPLCGLASGTLGVHDAASVVWDELGGLLLALAVVPRHPGWGLAGFAAFRFFDVLKPGPVGWVDLHLNGGLGIVLDDLVAGGLALVVLWLMVWVRGRGGFSRDGHTG</sequence>
<protein>
    <recommendedName>
        <fullName evidence="1">Phosphatidylglycerophosphatase A</fullName>
        <ecNumber evidence="1">3.1.3.27</ecNumber>
    </recommendedName>
    <alternativeName>
        <fullName evidence="1">Phosphatidylglycerolphosphate phosphatase A</fullName>
    </alternativeName>
</protein>
<keyword evidence="1" id="KW-0443">Lipid metabolism</keyword>
<name>A0A9Q3UKW2_9GAMM</name>
<keyword evidence="5" id="KW-1185">Reference proteome</keyword>
<keyword evidence="1" id="KW-0479">Metal-binding</keyword>
<dbReference type="EMBL" id="JAJGNA010000001">
    <property type="protein sequence ID" value="MCC4306994.1"/>
    <property type="molecule type" value="Genomic_DNA"/>
</dbReference>
<keyword evidence="1" id="KW-0997">Cell inner membrane</keyword>
<dbReference type="GO" id="GO:0005886">
    <property type="term" value="C:plasma membrane"/>
    <property type="evidence" value="ECO:0007669"/>
    <property type="project" value="UniProtKB-SubCell"/>
</dbReference>
<organism evidence="4 5">
    <name type="scientific">Alloalcanivorax marinus</name>
    <dbReference type="NCBI Taxonomy" id="1177169"/>
    <lineage>
        <taxon>Bacteria</taxon>
        <taxon>Pseudomonadati</taxon>
        <taxon>Pseudomonadota</taxon>
        <taxon>Gammaproteobacteria</taxon>
        <taxon>Oceanospirillales</taxon>
        <taxon>Alcanivoracaceae</taxon>
        <taxon>Alloalcanivorax</taxon>
    </lineage>
</organism>